<comment type="caution">
    <text evidence="3">The sequence shown here is derived from an EMBL/GenBank/DDBJ whole genome shotgun (WGS) entry which is preliminary data.</text>
</comment>
<evidence type="ECO:0000313" key="4">
    <source>
        <dbReference type="Proteomes" id="UP000273252"/>
    </source>
</evidence>
<evidence type="ECO:0000259" key="2">
    <source>
        <dbReference type="Pfam" id="PF17892"/>
    </source>
</evidence>
<feature type="domain" description="Cadherin-like" evidence="2">
    <location>
        <begin position="879"/>
        <end position="964"/>
    </location>
</feature>
<keyword evidence="4" id="KW-1185">Reference proteome</keyword>
<name>A0A3A6QJ46_9VIBR</name>
<dbReference type="RefSeq" id="WP_120030174.1">
    <property type="nucleotide sequence ID" value="NZ_QVMU01000004.1"/>
</dbReference>
<proteinExistence type="predicted"/>
<dbReference type="InterPro" id="IPR041690">
    <property type="entry name" value="Cadherin_5"/>
</dbReference>
<dbReference type="GO" id="GO:0005615">
    <property type="term" value="C:extracellular space"/>
    <property type="evidence" value="ECO:0007669"/>
    <property type="project" value="InterPro"/>
</dbReference>
<keyword evidence="1" id="KW-0106">Calcium</keyword>
<dbReference type="SUPFAM" id="SSF51120">
    <property type="entry name" value="beta-Roll"/>
    <property type="match status" value="1"/>
</dbReference>
<evidence type="ECO:0000256" key="1">
    <source>
        <dbReference type="ARBA" id="ARBA00022837"/>
    </source>
</evidence>
<dbReference type="SUPFAM" id="SSF141072">
    <property type="entry name" value="CalX-like"/>
    <property type="match status" value="1"/>
</dbReference>
<evidence type="ECO:0000313" key="3">
    <source>
        <dbReference type="EMBL" id="RJX72850.1"/>
    </source>
</evidence>
<protein>
    <submittedName>
        <fullName evidence="3">Tandem-95 repeat protein</fullName>
    </submittedName>
</protein>
<feature type="domain" description="Cadherin-like" evidence="2">
    <location>
        <begin position="481"/>
        <end position="570"/>
    </location>
</feature>
<dbReference type="Gene3D" id="2.150.10.10">
    <property type="entry name" value="Serralysin-like metalloprotease, C-terminal"/>
    <property type="match status" value="1"/>
</dbReference>
<dbReference type="PROSITE" id="PS00330">
    <property type="entry name" value="HEMOLYSIN_CALCIUM"/>
    <property type="match status" value="2"/>
</dbReference>
<dbReference type="InterPro" id="IPR011049">
    <property type="entry name" value="Serralysin-like_metalloprot_C"/>
</dbReference>
<dbReference type="Proteomes" id="UP000273252">
    <property type="component" value="Unassembled WGS sequence"/>
</dbReference>
<dbReference type="InterPro" id="IPR001343">
    <property type="entry name" value="Hemolysn_Ca-bd"/>
</dbReference>
<sequence length="1134" mass="120331">MAIGTSVAAANLAGGQVIVINSEGEVRLLKPGEALIPGEVVIGNEPSSDDSNLQPNQPLNDLNSDVESIIAAIEQGQDPTQFDEDTAPAAGGIAGSSVSLTGTIERIASETIATTDFVTQASSPLNLSETESLSLFDLSRVPQSPVSPFPPILVPDPIPKVAELAVISGESVQEGEFAYLRFTISIDETVSENVILSLALGENSDTATSIVDYLDTIFVGDGVGGYRESTAADLVIAAGDQALDVFIKINSDNNNEVSETVTLTAITTNEFVVKDSISGLSEASDQGVIVNLNTAPIAYDDPQLATLTQGDISPNQILHSVGWQDVSLTATYNGQTVNIDSSNHDRLGVVGGAPSAGPAGQLQYDRESGQSEKITIQLDKPARGGKFVVAGLFANEGEGSDNHEAGVWIAYLNGQPVASGEFVGSSTLGRPTEFELETDGAAFDQIVFSAVEYSAGLQNDNEADSSDYYIAGLEVHSYGTYATNENETIKIPVAEILANDTDINGDELTITSVTYVDRNGNTQTVPVVNDPVDGLVIEFTPEAGFSGDVSLTYTISDGWGGTSSANIGVIVNAVPNEAEVESVSLYNNSVREGEELVFNVQLDKVTFKETRFDYTLLPSGGASEGDVNLGGLYYTNGVTVVNGQFVVPAGVREFDVHLPTLSDSIENEDGESYTLSLNNTHVAEGEIIDNHSPTLIGEPSFGRLVQGDAEADSILNSVGWEHVSSITASFQDKDGVVVDRSDHDRLGVLNGVSNDGPSRQLQFDRDAGESETISIKLEKPGTGGTFVVTNLYANEGNGNHEKGSWQVFLNGSFVAQGEFVGVSDSGRPTAFSLDTNGLAFDEIVFSAQEYTNGPQDNRNSDSSDYYIGGIDISPYGVYAVNQGETIKIPADDLLAYFEDEDGDDLYIANYSFNLGLNTSGTIALVDGFVCFTPDNYRAGEATISYQVTDGYGAFAEATLSIVVNPINAEFGRGGDDHLVGTDVDDDLRGNNGDDTLDGHRGDDTLVGGLGNDILTGGEGDDMLLGDLGNDIFKWEKLALPRTEEDTILDFELGKDKIDISELFSDALTMDDILDNIEIEKLATDVKITLSEGSDTNVTVILNDDNKQFNDIATGHITDDQLKSLVETLFIHLPD</sequence>
<dbReference type="InterPro" id="IPR038081">
    <property type="entry name" value="CalX-like_sf"/>
</dbReference>
<dbReference type="EMBL" id="QVMU01000004">
    <property type="protein sequence ID" value="RJX72850.1"/>
    <property type="molecule type" value="Genomic_DNA"/>
</dbReference>
<gene>
    <name evidence="3" type="ORF">DZ860_06740</name>
</gene>
<dbReference type="Gene3D" id="2.60.40.2810">
    <property type="match status" value="1"/>
</dbReference>
<dbReference type="OrthoDB" id="9805100at2"/>
<dbReference type="AlphaFoldDB" id="A0A3A6QJ46"/>
<accession>A0A3A6QJ46</accession>
<dbReference type="Pfam" id="PF00353">
    <property type="entry name" value="HemolysinCabind"/>
    <property type="match status" value="1"/>
</dbReference>
<dbReference type="Pfam" id="PF17892">
    <property type="entry name" value="Cadherin_5"/>
    <property type="match status" value="2"/>
</dbReference>
<organism evidence="3 4">
    <name type="scientific">Vibrio sinensis</name>
    <dbReference type="NCBI Taxonomy" id="2302434"/>
    <lineage>
        <taxon>Bacteria</taxon>
        <taxon>Pseudomonadati</taxon>
        <taxon>Pseudomonadota</taxon>
        <taxon>Gammaproteobacteria</taxon>
        <taxon>Vibrionales</taxon>
        <taxon>Vibrionaceae</taxon>
        <taxon>Vibrio</taxon>
    </lineage>
</organism>
<dbReference type="PRINTS" id="PR00313">
    <property type="entry name" value="CABNDNGRPT"/>
</dbReference>
<dbReference type="NCBIfam" id="NF012211">
    <property type="entry name" value="tand_rpt_95"/>
    <property type="match status" value="2"/>
</dbReference>
<reference evidence="3 4" key="1">
    <citation type="submission" date="2018-08" db="EMBL/GenBank/DDBJ databases">
        <title>Vibrio isolated from the Eastern China Marginal Seas.</title>
        <authorList>
            <person name="Li Y."/>
        </authorList>
    </citation>
    <scope>NUCLEOTIDE SEQUENCE [LARGE SCALE GENOMIC DNA]</scope>
    <source>
        <strain evidence="3 4">BEI233</strain>
    </source>
</reference>
<dbReference type="GO" id="GO:0005509">
    <property type="term" value="F:calcium ion binding"/>
    <property type="evidence" value="ECO:0007669"/>
    <property type="project" value="InterPro"/>
</dbReference>
<dbReference type="InterPro" id="IPR018511">
    <property type="entry name" value="Hemolysin-typ_Ca-bd_CS"/>
</dbReference>